<dbReference type="PANTHER" id="PTHR43792:SF1">
    <property type="entry name" value="N-ACETYLTRANSFERASE DOMAIN-CONTAINING PROTEIN"/>
    <property type="match status" value="1"/>
</dbReference>
<dbReference type="SUPFAM" id="SSF55729">
    <property type="entry name" value="Acyl-CoA N-acyltransferases (Nat)"/>
    <property type="match status" value="1"/>
</dbReference>
<dbReference type="PANTHER" id="PTHR43792">
    <property type="entry name" value="GNAT FAMILY, PUTATIVE (AFU_ORTHOLOGUE AFUA_3G00765)-RELATED-RELATED"/>
    <property type="match status" value="1"/>
</dbReference>
<reference evidence="2 3" key="1">
    <citation type="submission" date="2024-04" db="EMBL/GenBank/DDBJ databases">
        <title>Novel genus in family Flammeovirgaceae.</title>
        <authorList>
            <person name="Nguyen T.H."/>
            <person name="Vuong T.Q."/>
            <person name="Le H."/>
            <person name="Kim S.-G."/>
        </authorList>
    </citation>
    <scope>NUCLEOTIDE SEQUENCE [LARGE SCALE GENOMIC DNA]</scope>
    <source>
        <strain evidence="2 3">JCM 23209</strain>
    </source>
</reference>
<proteinExistence type="predicted"/>
<dbReference type="InterPro" id="IPR051531">
    <property type="entry name" value="N-acetyltransferase"/>
</dbReference>
<name>A0AAW9SAC3_9BACT</name>
<evidence type="ECO:0000313" key="2">
    <source>
        <dbReference type="EMBL" id="MEN7548705.1"/>
    </source>
</evidence>
<organism evidence="2 3">
    <name type="scientific">Rapidithrix thailandica</name>
    <dbReference type="NCBI Taxonomy" id="413964"/>
    <lineage>
        <taxon>Bacteria</taxon>
        <taxon>Pseudomonadati</taxon>
        <taxon>Bacteroidota</taxon>
        <taxon>Cytophagia</taxon>
        <taxon>Cytophagales</taxon>
        <taxon>Flammeovirgaceae</taxon>
        <taxon>Rapidithrix</taxon>
    </lineage>
</organism>
<evidence type="ECO:0000259" key="1">
    <source>
        <dbReference type="PROSITE" id="PS51186"/>
    </source>
</evidence>
<sequence>MKTDILTNGNVLLKKMTEADANFQYNLYSQPELLKNYDELPVLEGESPQQFTKRIISACEYIWTVRLVDAPDKAIGDCALHHWDKDNAEILIGGALLPEYWGQGIMQTAFELLIGVAKENLKVKKMLGYTKTRNLKAIRLVEKMGFEKVSSDERDTVMQKRLDDNQLVK</sequence>
<dbReference type="Pfam" id="PF13302">
    <property type="entry name" value="Acetyltransf_3"/>
    <property type="match status" value="1"/>
</dbReference>
<dbReference type="Gene3D" id="3.40.630.30">
    <property type="match status" value="1"/>
</dbReference>
<protein>
    <submittedName>
        <fullName evidence="2">GNAT family N-acetyltransferase</fullName>
    </submittedName>
</protein>
<dbReference type="AlphaFoldDB" id="A0AAW9SAC3"/>
<dbReference type="GO" id="GO:0016747">
    <property type="term" value="F:acyltransferase activity, transferring groups other than amino-acyl groups"/>
    <property type="evidence" value="ECO:0007669"/>
    <property type="project" value="InterPro"/>
</dbReference>
<evidence type="ECO:0000313" key="3">
    <source>
        <dbReference type="Proteomes" id="UP001403385"/>
    </source>
</evidence>
<accession>A0AAW9SAC3</accession>
<gene>
    <name evidence="2" type="ORF">AAG747_12345</name>
</gene>
<feature type="domain" description="N-acetyltransferase" evidence="1">
    <location>
        <begin position="11"/>
        <end position="163"/>
    </location>
</feature>
<dbReference type="InterPro" id="IPR016181">
    <property type="entry name" value="Acyl_CoA_acyltransferase"/>
</dbReference>
<dbReference type="EMBL" id="JBDKWZ010000006">
    <property type="protein sequence ID" value="MEN7548705.1"/>
    <property type="molecule type" value="Genomic_DNA"/>
</dbReference>
<dbReference type="RefSeq" id="WP_346821482.1">
    <property type="nucleotide sequence ID" value="NZ_JBDKWZ010000006.1"/>
</dbReference>
<dbReference type="PROSITE" id="PS51186">
    <property type="entry name" value="GNAT"/>
    <property type="match status" value="1"/>
</dbReference>
<dbReference type="InterPro" id="IPR000182">
    <property type="entry name" value="GNAT_dom"/>
</dbReference>
<keyword evidence="3" id="KW-1185">Reference proteome</keyword>
<comment type="caution">
    <text evidence="2">The sequence shown here is derived from an EMBL/GenBank/DDBJ whole genome shotgun (WGS) entry which is preliminary data.</text>
</comment>
<dbReference type="Proteomes" id="UP001403385">
    <property type="component" value="Unassembled WGS sequence"/>
</dbReference>